<reference evidence="2" key="1">
    <citation type="submission" date="2020-03" db="EMBL/GenBank/DDBJ databases">
        <title>Genome of Pelagibius litoralis DSM 21314T.</title>
        <authorList>
            <person name="Wang G."/>
        </authorList>
    </citation>
    <scope>NUCLEOTIDE SEQUENCE</scope>
    <source>
        <strain evidence="2">DSM 21314</strain>
    </source>
</reference>
<dbReference type="PROSITE" id="PS50404">
    <property type="entry name" value="GST_NTER"/>
    <property type="match status" value="1"/>
</dbReference>
<accession>A0A967EYX3</accession>
<feature type="domain" description="GST N-terminal" evidence="1">
    <location>
        <begin position="2"/>
        <end position="81"/>
    </location>
</feature>
<dbReference type="Proteomes" id="UP000761264">
    <property type="component" value="Unassembled WGS sequence"/>
</dbReference>
<evidence type="ECO:0000259" key="1">
    <source>
        <dbReference type="PROSITE" id="PS50404"/>
    </source>
</evidence>
<dbReference type="Pfam" id="PF13417">
    <property type="entry name" value="GST_N_3"/>
    <property type="match status" value="1"/>
</dbReference>
<comment type="caution">
    <text evidence="2">The sequence shown here is derived from an EMBL/GenBank/DDBJ whole genome shotgun (WGS) entry which is preliminary data.</text>
</comment>
<dbReference type="Gene3D" id="3.40.30.110">
    <property type="match status" value="2"/>
</dbReference>
<dbReference type="RefSeq" id="WP_167226085.1">
    <property type="nucleotide sequence ID" value="NZ_JAAQPH010000011.1"/>
</dbReference>
<dbReference type="InterPro" id="IPR036282">
    <property type="entry name" value="Glutathione-S-Trfase_C_sf"/>
</dbReference>
<evidence type="ECO:0000313" key="2">
    <source>
        <dbReference type="EMBL" id="NIA69962.1"/>
    </source>
</evidence>
<dbReference type="CDD" id="cd00570">
    <property type="entry name" value="GST_N_family"/>
    <property type="match status" value="1"/>
</dbReference>
<proteinExistence type="predicted"/>
<gene>
    <name evidence="2" type="ORF">HBA54_15265</name>
</gene>
<dbReference type="SUPFAM" id="SSF47616">
    <property type="entry name" value="GST C-terminal domain-like"/>
    <property type="match status" value="1"/>
</dbReference>
<dbReference type="AlphaFoldDB" id="A0A967EYX3"/>
<dbReference type="EMBL" id="JAAQPH010000011">
    <property type="protein sequence ID" value="NIA69962.1"/>
    <property type="molecule type" value="Genomic_DNA"/>
</dbReference>
<dbReference type="InterPro" id="IPR004045">
    <property type="entry name" value="Glutathione_S-Trfase_N"/>
</dbReference>
<name>A0A967EYX3_9PROT</name>
<dbReference type="SUPFAM" id="SSF52833">
    <property type="entry name" value="Thioredoxin-like"/>
    <property type="match status" value="1"/>
</dbReference>
<sequence>MNDIILHHYPQSPVSEKVRIAFGLKGLAWRSVTVPRLPPKPDLMPLTGGYRRAPVMQIGADIYCDTQCILRALEQRFPDPSFFPEGNPGLVWALSRWTDGELLDLAVRLVLGAGAESLPADFARDRGRLYLGPDQTVGDLKADLPNIIGQLRAAFAWIESSIERNGGFVLGPQPSLADALVYYLAWFIRGRWPQGPSFLAQFPALVSWESKLRDREHGDVAAMESTEALDIAQRSETVTTEGDDAEDPQGLRCGDRLAVVPAVDGGDPVVHGRLRYADRETVVLIHEHARVGQVCLHFPRVGYRITRA</sequence>
<dbReference type="Pfam" id="PF13410">
    <property type="entry name" value="GST_C_2"/>
    <property type="match status" value="1"/>
</dbReference>
<dbReference type="InterPro" id="IPR036249">
    <property type="entry name" value="Thioredoxin-like_sf"/>
</dbReference>
<protein>
    <submittedName>
        <fullName evidence="2">Glutathione S-transferase family protein</fullName>
    </submittedName>
</protein>
<keyword evidence="3" id="KW-1185">Reference proteome</keyword>
<evidence type="ECO:0000313" key="3">
    <source>
        <dbReference type="Proteomes" id="UP000761264"/>
    </source>
</evidence>
<organism evidence="2 3">
    <name type="scientific">Pelagibius litoralis</name>
    <dbReference type="NCBI Taxonomy" id="374515"/>
    <lineage>
        <taxon>Bacteria</taxon>
        <taxon>Pseudomonadati</taxon>
        <taxon>Pseudomonadota</taxon>
        <taxon>Alphaproteobacteria</taxon>
        <taxon>Rhodospirillales</taxon>
        <taxon>Rhodovibrionaceae</taxon>
        <taxon>Pelagibius</taxon>
    </lineage>
</organism>